<dbReference type="Pfam" id="PF06821">
    <property type="entry name" value="Ser_hydrolase"/>
    <property type="match status" value="1"/>
</dbReference>
<dbReference type="GO" id="GO:0016787">
    <property type="term" value="F:hydrolase activity"/>
    <property type="evidence" value="ECO:0007669"/>
    <property type="project" value="UniProtKB-KW"/>
</dbReference>
<dbReference type="PANTHER" id="PTHR15394">
    <property type="entry name" value="SERINE HYDROLASE RBBP9"/>
    <property type="match status" value="1"/>
</dbReference>
<name>A0ABS8PKP6_9BACT</name>
<comment type="caution">
    <text evidence="1">The sequence shown here is derived from an EMBL/GenBank/DDBJ whole genome shotgun (WGS) entry which is preliminary data.</text>
</comment>
<keyword evidence="1" id="KW-0378">Hydrolase</keyword>
<reference evidence="1 2" key="1">
    <citation type="submission" date="2021-11" db="EMBL/GenBank/DDBJ databases">
        <title>Genomic of Niabella pedocola.</title>
        <authorList>
            <person name="Wu T."/>
        </authorList>
    </citation>
    <scope>NUCLEOTIDE SEQUENCE [LARGE SCALE GENOMIC DNA]</scope>
    <source>
        <strain evidence="1 2">JCM 31011</strain>
    </source>
</reference>
<dbReference type="PANTHER" id="PTHR15394:SF3">
    <property type="entry name" value="SERINE HYDROLASE RBBP9"/>
    <property type="match status" value="1"/>
</dbReference>
<dbReference type="Proteomes" id="UP001199816">
    <property type="component" value="Unassembled WGS sequence"/>
</dbReference>
<protein>
    <submittedName>
        <fullName evidence="1">Alpha/beta hydrolase</fullName>
    </submittedName>
</protein>
<proteinExistence type="predicted"/>
<dbReference type="EMBL" id="JAJNEC010000003">
    <property type="protein sequence ID" value="MCD2421672.1"/>
    <property type="molecule type" value="Genomic_DNA"/>
</dbReference>
<evidence type="ECO:0000313" key="2">
    <source>
        <dbReference type="Proteomes" id="UP001199816"/>
    </source>
</evidence>
<organism evidence="1 2">
    <name type="scientific">Niabella pedocola</name>
    <dbReference type="NCBI Taxonomy" id="1752077"/>
    <lineage>
        <taxon>Bacteria</taxon>
        <taxon>Pseudomonadati</taxon>
        <taxon>Bacteroidota</taxon>
        <taxon>Chitinophagia</taxon>
        <taxon>Chitinophagales</taxon>
        <taxon>Chitinophagaceae</taxon>
        <taxon>Niabella</taxon>
    </lineage>
</organism>
<evidence type="ECO:0000313" key="1">
    <source>
        <dbReference type="EMBL" id="MCD2421672.1"/>
    </source>
</evidence>
<accession>A0ABS8PKP6</accession>
<dbReference type="InterPro" id="IPR029058">
    <property type="entry name" value="AB_hydrolase_fold"/>
</dbReference>
<gene>
    <name evidence="1" type="ORF">LQ567_02795</name>
</gene>
<sequence>MKKQVLFIQGGGNGGYKTDIPLVASLQAALGSNYEVHYPKMSADETAPDFAAQWLRQIGEQIAVAEDGLILAGHSLGASLLVKYLSENTVKTAIAGVFLVAPPFWNGNQDWVQPLKLQDGFAEQLPQDLPIYYYQCRDDEVVPFAHFIHYQQQLPGAIFRELASGGHQLHNDLSIVATDIKRL</sequence>
<dbReference type="SUPFAM" id="SSF53474">
    <property type="entry name" value="alpha/beta-Hydrolases"/>
    <property type="match status" value="1"/>
</dbReference>
<dbReference type="Gene3D" id="3.40.50.1820">
    <property type="entry name" value="alpha/beta hydrolase"/>
    <property type="match status" value="1"/>
</dbReference>
<dbReference type="RefSeq" id="WP_231002577.1">
    <property type="nucleotide sequence ID" value="NZ_JAJNEC010000003.1"/>
</dbReference>
<keyword evidence="2" id="KW-1185">Reference proteome</keyword>
<dbReference type="InterPro" id="IPR010662">
    <property type="entry name" value="RBBP9/YdeN"/>
</dbReference>